<reference evidence="4" key="1">
    <citation type="submission" date="2016-09" db="EMBL/GenBank/DDBJ databases">
        <authorList>
            <person name="Jeantristanb JTB J.-T."/>
            <person name="Ricardo R."/>
        </authorList>
    </citation>
    <scope>NUCLEOTIDE SEQUENCE [LARGE SCALE GENOMIC DNA]</scope>
</reference>
<sequence>MSKSSAMSQKRIARELHDVANQSDLPQGCTAGPVSDRSVYEWKATIEGPAYEGGIFDLSIVLPPDYPFRPPRVTFLTKVYHANINTQGGICLDILKNQWSPALSIIKVLLSVSSLLADPNPRQSNTPALTHLCFDLDFIVYPLVDDPLMPEIAQRFLKDRKGHDKTAREWTKKHARPKPIETIELDDDTKTKPKNKQPIEVITID</sequence>
<name>A0A238FJ96_9BASI</name>
<dbReference type="AlphaFoldDB" id="A0A238FJ96"/>
<evidence type="ECO:0000259" key="2">
    <source>
        <dbReference type="PROSITE" id="PS50127"/>
    </source>
</evidence>
<dbReference type="SUPFAM" id="SSF54495">
    <property type="entry name" value="UBC-like"/>
    <property type="match status" value="1"/>
</dbReference>
<proteinExistence type="predicted"/>
<dbReference type="InterPro" id="IPR000608">
    <property type="entry name" value="UBC"/>
</dbReference>
<dbReference type="Proteomes" id="UP000198372">
    <property type="component" value="Unassembled WGS sequence"/>
</dbReference>
<dbReference type="OrthoDB" id="7851174at2759"/>
<gene>
    <name evidence="3" type="ORF">BQ2448_2734</name>
</gene>
<dbReference type="SMART" id="SM00212">
    <property type="entry name" value="UBCc"/>
    <property type="match status" value="1"/>
</dbReference>
<evidence type="ECO:0000313" key="3">
    <source>
        <dbReference type="EMBL" id="SCV71146.1"/>
    </source>
</evidence>
<feature type="region of interest" description="Disordered" evidence="1">
    <location>
        <begin position="163"/>
        <end position="205"/>
    </location>
</feature>
<dbReference type="PROSITE" id="PS50127">
    <property type="entry name" value="UBC_2"/>
    <property type="match status" value="1"/>
</dbReference>
<feature type="domain" description="UBC core" evidence="2">
    <location>
        <begin position="7"/>
        <end position="176"/>
    </location>
</feature>
<dbReference type="EMBL" id="FMSP01000007">
    <property type="protein sequence ID" value="SCV71146.1"/>
    <property type="molecule type" value="Genomic_DNA"/>
</dbReference>
<accession>A0A238FJ96</accession>
<protein>
    <submittedName>
        <fullName evidence="3">BQ2448_2734 protein</fullName>
    </submittedName>
</protein>
<feature type="compositionally biased region" description="Basic and acidic residues" evidence="1">
    <location>
        <begin position="163"/>
        <end position="172"/>
    </location>
</feature>
<evidence type="ECO:0000256" key="1">
    <source>
        <dbReference type="SAM" id="MobiDB-lite"/>
    </source>
</evidence>
<evidence type="ECO:0000313" key="4">
    <source>
        <dbReference type="Proteomes" id="UP000198372"/>
    </source>
</evidence>
<keyword evidence="4" id="KW-1185">Reference proteome</keyword>
<dbReference type="InterPro" id="IPR016135">
    <property type="entry name" value="UBQ-conjugating_enzyme/RWD"/>
</dbReference>
<organism evidence="3 4">
    <name type="scientific">Microbotryum intermedium</name>
    <dbReference type="NCBI Taxonomy" id="269621"/>
    <lineage>
        <taxon>Eukaryota</taxon>
        <taxon>Fungi</taxon>
        <taxon>Dikarya</taxon>
        <taxon>Basidiomycota</taxon>
        <taxon>Pucciniomycotina</taxon>
        <taxon>Microbotryomycetes</taxon>
        <taxon>Microbotryales</taxon>
        <taxon>Microbotryaceae</taxon>
        <taxon>Microbotryum</taxon>
    </lineage>
</organism>
<dbReference type="Pfam" id="PF00179">
    <property type="entry name" value="UQ_con"/>
    <property type="match status" value="1"/>
</dbReference>
<dbReference type="PANTHER" id="PTHR24068">
    <property type="entry name" value="UBIQUITIN-CONJUGATING ENZYME E2"/>
    <property type="match status" value="1"/>
</dbReference>
<dbReference type="Gene3D" id="3.10.110.10">
    <property type="entry name" value="Ubiquitin Conjugating Enzyme"/>
    <property type="match status" value="1"/>
</dbReference>
<dbReference type="STRING" id="269621.A0A238FJ96"/>